<evidence type="ECO:0000313" key="1">
    <source>
        <dbReference type="EMBL" id="TDC10432.1"/>
    </source>
</evidence>
<accession>A0A4R4NT60</accession>
<organism evidence="1 2">
    <name type="scientific">Nonomuraea longispora</name>
    <dbReference type="NCBI Taxonomy" id="1848320"/>
    <lineage>
        <taxon>Bacteria</taxon>
        <taxon>Bacillati</taxon>
        <taxon>Actinomycetota</taxon>
        <taxon>Actinomycetes</taxon>
        <taxon>Streptosporangiales</taxon>
        <taxon>Streptosporangiaceae</taxon>
        <taxon>Nonomuraea</taxon>
    </lineage>
</organism>
<sequence>MHTKTHLSKGRPVAAEIIRFNAYGVTAVDLFNERDEAFLEFLHEGPSATAARIPDLTAVAEQNLVELLGEWWQEHAGAISALPVHRRLRDVRSELLHTFAETLVPIGVNRSR</sequence>
<name>A0A4R4NT60_9ACTN</name>
<reference evidence="1 2" key="1">
    <citation type="submission" date="2019-02" db="EMBL/GenBank/DDBJ databases">
        <title>Draft genome sequences of novel Actinobacteria.</title>
        <authorList>
            <person name="Sahin N."/>
            <person name="Ay H."/>
            <person name="Saygin H."/>
        </authorList>
    </citation>
    <scope>NUCLEOTIDE SEQUENCE [LARGE SCALE GENOMIC DNA]</scope>
    <source>
        <strain evidence="1 2">KC201</strain>
    </source>
</reference>
<proteinExistence type="predicted"/>
<evidence type="ECO:0000313" key="2">
    <source>
        <dbReference type="Proteomes" id="UP000295157"/>
    </source>
</evidence>
<protein>
    <submittedName>
        <fullName evidence="1">Uncharacterized protein</fullName>
    </submittedName>
</protein>
<gene>
    <name evidence="1" type="ORF">E1267_04335</name>
</gene>
<comment type="caution">
    <text evidence="1">The sequence shown here is derived from an EMBL/GenBank/DDBJ whole genome shotgun (WGS) entry which is preliminary data.</text>
</comment>
<keyword evidence="2" id="KW-1185">Reference proteome</keyword>
<dbReference type="RefSeq" id="WP_132329989.1">
    <property type="nucleotide sequence ID" value="NZ_SMJZ01000009.1"/>
</dbReference>
<dbReference type="Proteomes" id="UP000295157">
    <property type="component" value="Unassembled WGS sequence"/>
</dbReference>
<dbReference type="AlphaFoldDB" id="A0A4R4NT60"/>
<dbReference type="EMBL" id="SMJZ01000009">
    <property type="protein sequence ID" value="TDC10432.1"/>
    <property type="molecule type" value="Genomic_DNA"/>
</dbReference>